<evidence type="ECO:0000313" key="4">
    <source>
        <dbReference type="Proteomes" id="UP000808337"/>
    </source>
</evidence>
<dbReference type="EMBL" id="JADKGY010000029">
    <property type="protein sequence ID" value="MBK9984560.1"/>
    <property type="molecule type" value="Genomic_DNA"/>
</dbReference>
<dbReference type="PANTHER" id="PTHR11820:SF7">
    <property type="entry name" value="ACYLPYRUVASE FAHD1, MITOCHONDRIAL"/>
    <property type="match status" value="1"/>
</dbReference>
<dbReference type="InterPro" id="IPR011234">
    <property type="entry name" value="Fumarylacetoacetase-like_C"/>
</dbReference>
<sequence length="204" mass="22861">MKIICVGRNYVAHAAELGNEVPDSPMLFMKPHSAILTANKPLYYPDFTNDLNYEAELVLKICKNGRSIQPEFADSYYQEIGFGIDFTARDLQQRCKEKGHPWEIAKAWDNSAGLSKEFIDKSTLPNLESIHFAMSLNGKVVQQGDSALMIYSFNDIICYTSRFFKLQVGDYIYTGTPAGVGPVKKGDILIGSIEGRQMLTCEIK</sequence>
<dbReference type="PANTHER" id="PTHR11820">
    <property type="entry name" value="ACYLPYRUVASE"/>
    <property type="match status" value="1"/>
</dbReference>
<dbReference type="InterPro" id="IPR036663">
    <property type="entry name" value="Fumarylacetoacetase_C_sf"/>
</dbReference>
<protein>
    <submittedName>
        <fullName evidence="3">Fumarylacetoacetate hydrolase family protein</fullName>
    </submittedName>
</protein>
<keyword evidence="1" id="KW-0479">Metal-binding</keyword>
<dbReference type="Gene3D" id="3.90.850.10">
    <property type="entry name" value="Fumarylacetoacetase-like, C-terminal domain"/>
    <property type="match status" value="1"/>
</dbReference>
<organism evidence="3 4">
    <name type="scientific">Candidatus Opimibacter skivensis</name>
    <dbReference type="NCBI Taxonomy" id="2982028"/>
    <lineage>
        <taxon>Bacteria</taxon>
        <taxon>Pseudomonadati</taxon>
        <taxon>Bacteroidota</taxon>
        <taxon>Saprospiria</taxon>
        <taxon>Saprospirales</taxon>
        <taxon>Saprospiraceae</taxon>
        <taxon>Candidatus Opimibacter</taxon>
    </lineage>
</organism>
<evidence type="ECO:0000259" key="2">
    <source>
        <dbReference type="Pfam" id="PF01557"/>
    </source>
</evidence>
<reference evidence="3 4" key="1">
    <citation type="submission" date="2020-10" db="EMBL/GenBank/DDBJ databases">
        <title>Connecting structure to function with the recovery of over 1000 high-quality activated sludge metagenome-assembled genomes encoding full-length rRNA genes using long-read sequencing.</title>
        <authorList>
            <person name="Singleton C.M."/>
            <person name="Petriglieri F."/>
            <person name="Kristensen J.M."/>
            <person name="Kirkegaard R.H."/>
            <person name="Michaelsen T.Y."/>
            <person name="Andersen M.H."/>
            <person name="Karst S.M."/>
            <person name="Dueholm M.S."/>
            <person name="Nielsen P.H."/>
            <person name="Albertsen M."/>
        </authorList>
    </citation>
    <scope>NUCLEOTIDE SEQUENCE [LARGE SCALE GENOMIC DNA]</scope>
    <source>
        <strain evidence="3">Ribe_18-Q3-R11-54_MAXAC.273</strain>
    </source>
</reference>
<evidence type="ECO:0000313" key="3">
    <source>
        <dbReference type="EMBL" id="MBK9984560.1"/>
    </source>
</evidence>
<dbReference type="GO" id="GO:0018773">
    <property type="term" value="F:acetylpyruvate hydrolase activity"/>
    <property type="evidence" value="ECO:0007669"/>
    <property type="project" value="TreeGrafter"/>
</dbReference>
<dbReference type="AlphaFoldDB" id="A0A9D7SZP7"/>
<dbReference type="GO" id="GO:0046872">
    <property type="term" value="F:metal ion binding"/>
    <property type="evidence" value="ECO:0007669"/>
    <property type="project" value="UniProtKB-KW"/>
</dbReference>
<evidence type="ECO:0000256" key="1">
    <source>
        <dbReference type="ARBA" id="ARBA00022723"/>
    </source>
</evidence>
<dbReference type="Proteomes" id="UP000808337">
    <property type="component" value="Unassembled WGS sequence"/>
</dbReference>
<dbReference type="Pfam" id="PF01557">
    <property type="entry name" value="FAA_hydrolase"/>
    <property type="match status" value="1"/>
</dbReference>
<name>A0A9D7SZP7_9BACT</name>
<proteinExistence type="predicted"/>
<gene>
    <name evidence="3" type="ORF">IPP15_19710</name>
</gene>
<comment type="caution">
    <text evidence="3">The sequence shown here is derived from an EMBL/GenBank/DDBJ whole genome shotgun (WGS) entry which is preliminary data.</text>
</comment>
<keyword evidence="3" id="KW-0378">Hydrolase</keyword>
<dbReference type="SUPFAM" id="SSF56529">
    <property type="entry name" value="FAH"/>
    <property type="match status" value="1"/>
</dbReference>
<accession>A0A9D7SZP7</accession>
<feature type="domain" description="Fumarylacetoacetase-like C-terminal" evidence="2">
    <location>
        <begin position="2"/>
        <end position="195"/>
    </location>
</feature>